<dbReference type="Proteomes" id="UP001152755">
    <property type="component" value="Unassembled WGS sequence"/>
</dbReference>
<gene>
    <name evidence="2" type="ORF">NVS88_08250</name>
</gene>
<dbReference type="AlphaFoldDB" id="A0A9X4M0G5"/>
<dbReference type="RefSeq" id="WP_277830996.1">
    <property type="nucleotide sequence ID" value="NZ_JAAIVF010000001.1"/>
</dbReference>
<dbReference type="EMBL" id="JANRHA010000004">
    <property type="protein sequence ID" value="MDG3014549.1"/>
    <property type="molecule type" value="Genomic_DNA"/>
</dbReference>
<dbReference type="InterPro" id="IPR025962">
    <property type="entry name" value="SdpI/YhfL"/>
</dbReference>
<evidence type="ECO:0000313" key="3">
    <source>
        <dbReference type="Proteomes" id="UP001152755"/>
    </source>
</evidence>
<keyword evidence="3" id="KW-1185">Reference proteome</keyword>
<protein>
    <submittedName>
        <fullName evidence="2">SdpI family protein</fullName>
    </submittedName>
</protein>
<evidence type="ECO:0000256" key="1">
    <source>
        <dbReference type="SAM" id="Phobius"/>
    </source>
</evidence>
<feature type="transmembrane region" description="Helical" evidence="1">
    <location>
        <begin position="53"/>
        <end position="75"/>
    </location>
</feature>
<comment type="caution">
    <text evidence="2">The sequence shown here is derived from an EMBL/GenBank/DDBJ whole genome shotgun (WGS) entry which is preliminary data.</text>
</comment>
<feature type="transmembrane region" description="Helical" evidence="1">
    <location>
        <begin position="82"/>
        <end position="103"/>
    </location>
</feature>
<proteinExistence type="predicted"/>
<dbReference type="Pfam" id="PF13630">
    <property type="entry name" value="SdpI"/>
    <property type="match status" value="1"/>
</dbReference>
<keyword evidence="1" id="KW-0812">Transmembrane</keyword>
<evidence type="ECO:0000313" key="2">
    <source>
        <dbReference type="EMBL" id="MDG3014549.1"/>
    </source>
</evidence>
<sequence length="139" mass="13781">MLIVAVLFLIAAVALGGISVVALSGRLPRNRYLGVRTPATLRDEQTFRLANRVAAPTMAAGAFVLLLGGLGALLFSTVAGIVAVVVCLVAALVIAGIGGALGARAAESLPTPDDLGACGSSCGACSLKDACESAVGHEH</sequence>
<reference evidence="2" key="1">
    <citation type="submission" date="2022-08" db="EMBL/GenBank/DDBJ databases">
        <title>Genome analysis of Corynebacteriales strain.</title>
        <authorList>
            <person name="Lee S.D."/>
        </authorList>
    </citation>
    <scope>NUCLEOTIDE SEQUENCE</scope>
    <source>
        <strain evidence="2">D3-21</strain>
    </source>
</reference>
<keyword evidence="1" id="KW-1133">Transmembrane helix</keyword>
<keyword evidence="1" id="KW-0472">Membrane</keyword>
<organism evidence="2 3">
    <name type="scientific">Speluncibacter jeojiensis</name>
    <dbReference type="NCBI Taxonomy" id="2710754"/>
    <lineage>
        <taxon>Bacteria</taxon>
        <taxon>Bacillati</taxon>
        <taxon>Actinomycetota</taxon>
        <taxon>Actinomycetes</taxon>
        <taxon>Mycobacteriales</taxon>
        <taxon>Speluncibacteraceae</taxon>
        <taxon>Speluncibacter</taxon>
    </lineage>
</organism>
<accession>A0A9X4M0G5</accession>
<name>A0A9X4M0G5_9ACTN</name>